<feature type="chain" id="PRO_5002934778" description="Secreted protein" evidence="2">
    <location>
        <begin position="24"/>
        <end position="111"/>
    </location>
</feature>
<evidence type="ECO:0008006" key="4">
    <source>
        <dbReference type="Google" id="ProtNLM"/>
    </source>
</evidence>
<dbReference type="EMBL" id="GG666488">
    <property type="protein sequence ID" value="EEN63902.1"/>
    <property type="molecule type" value="Genomic_DNA"/>
</dbReference>
<sequence length="111" mass="12041">MRGSLTLLLLLVTLVVTLDDGDAHALNCQCAPSCHCRRENRDTSHAEAEREQRDLAADAAGVSRKACDAGPFTRDHTRLGCTRVLQTPRGASYAFLNSGGATLRRVDILFT</sequence>
<accession>C3Y6E2</accession>
<keyword evidence="2" id="KW-0732">Signal</keyword>
<name>C3Y6E2_BRAFL</name>
<feature type="region of interest" description="Disordered" evidence="1">
    <location>
        <begin position="41"/>
        <end position="61"/>
    </location>
</feature>
<evidence type="ECO:0000313" key="3">
    <source>
        <dbReference type="EMBL" id="EEN63902.1"/>
    </source>
</evidence>
<protein>
    <recommendedName>
        <fullName evidence="4">Secreted protein</fullName>
    </recommendedName>
</protein>
<organism>
    <name type="scientific">Branchiostoma floridae</name>
    <name type="common">Florida lancelet</name>
    <name type="synonym">Amphioxus</name>
    <dbReference type="NCBI Taxonomy" id="7739"/>
    <lineage>
        <taxon>Eukaryota</taxon>
        <taxon>Metazoa</taxon>
        <taxon>Chordata</taxon>
        <taxon>Cephalochordata</taxon>
        <taxon>Leptocardii</taxon>
        <taxon>Amphioxiformes</taxon>
        <taxon>Branchiostomatidae</taxon>
        <taxon>Branchiostoma</taxon>
    </lineage>
</organism>
<reference evidence="3" key="1">
    <citation type="journal article" date="2008" name="Nature">
        <title>The amphioxus genome and the evolution of the chordate karyotype.</title>
        <authorList>
            <consortium name="US DOE Joint Genome Institute (JGI-PGF)"/>
            <person name="Putnam N.H."/>
            <person name="Butts T."/>
            <person name="Ferrier D.E.K."/>
            <person name="Furlong R.F."/>
            <person name="Hellsten U."/>
            <person name="Kawashima T."/>
            <person name="Robinson-Rechavi M."/>
            <person name="Shoguchi E."/>
            <person name="Terry A."/>
            <person name="Yu J.-K."/>
            <person name="Benito-Gutierrez E.L."/>
            <person name="Dubchak I."/>
            <person name="Garcia-Fernandez J."/>
            <person name="Gibson-Brown J.J."/>
            <person name="Grigoriev I.V."/>
            <person name="Horton A.C."/>
            <person name="de Jong P.J."/>
            <person name="Jurka J."/>
            <person name="Kapitonov V.V."/>
            <person name="Kohara Y."/>
            <person name="Kuroki Y."/>
            <person name="Lindquist E."/>
            <person name="Lucas S."/>
            <person name="Osoegawa K."/>
            <person name="Pennacchio L.A."/>
            <person name="Salamov A.A."/>
            <person name="Satou Y."/>
            <person name="Sauka-Spengler T."/>
            <person name="Schmutz J."/>
            <person name="Shin-I T."/>
            <person name="Toyoda A."/>
            <person name="Bronner-Fraser M."/>
            <person name="Fujiyama A."/>
            <person name="Holland L.Z."/>
            <person name="Holland P.W.H."/>
            <person name="Satoh N."/>
            <person name="Rokhsar D.S."/>
        </authorList>
    </citation>
    <scope>NUCLEOTIDE SEQUENCE [LARGE SCALE GENOMIC DNA]</scope>
    <source>
        <strain evidence="3">S238N-H82</strain>
        <tissue evidence="3">Testes</tissue>
    </source>
</reference>
<feature type="signal peptide" evidence="2">
    <location>
        <begin position="1"/>
        <end position="23"/>
    </location>
</feature>
<gene>
    <name evidence="3" type="ORF">BRAFLDRAFT_120840</name>
</gene>
<evidence type="ECO:0000256" key="1">
    <source>
        <dbReference type="SAM" id="MobiDB-lite"/>
    </source>
</evidence>
<evidence type="ECO:0000256" key="2">
    <source>
        <dbReference type="SAM" id="SignalP"/>
    </source>
</evidence>
<dbReference type="AlphaFoldDB" id="C3Y6E2"/>
<dbReference type="InParanoid" id="C3Y6E2"/>
<feature type="compositionally biased region" description="Basic and acidic residues" evidence="1">
    <location>
        <begin position="41"/>
        <end position="56"/>
    </location>
</feature>
<proteinExistence type="predicted"/>